<evidence type="ECO:0000256" key="1">
    <source>
        <dbReference type="SAM" id="MobiDB-lite"/>
    </source>
</evidence>
<keyword evidence="3" id="KW-1185">Reference proteome</keyword>
<protein>
    <submittedName>
        <fullName evidence="2">Uncharacterized protein</fullName>
    </submittedName>
</protein>
<feature type="compositionally biased region" description="Basic and acidic residues" evidence="1">
    <location>
        <begin position="1"/>
        <end position="17"/>
    </location>
</feature>
<dbReference type="Proteomes" id="UP001054252">
    <property type="component" value="Unassembled WGS sequence"/>
</dbReference>
<organism evidence="2 3">
    <name type="scientific">Rubroshorea leprosula</name>
    <dbReference type="NCBI Taxonomy" id="152421"/>
    <lineage>
        <taxon>Eukaryota</taxon>
        <taxon>Viridiplantae</taxon>
        <taxon>Streptophyta</taxon>
        <taxon>Embryophyta</taxon>
        <taxon>Tracheophyta</taxon>
        <taxon>Spermatophyta</taxon>
        <taxon>Magnoliopsida</taxon>
        <taxon>eudicotyledons</taxon>
        <taxon>Gunneridae</taxon>
        <taxon>Pentapetalae</taxon>
        <taxon>rosids</taxon>
        <taxon>malvids</taxon>
        <taxon>Malvales</taxon>
        <taxon>Dipterocarpaceae</taxon>
        <taxon>Rubroshorea</taxon>
    </lineage>
</organism>
<gene>
    <name evidence="2" type="ORF">SLEP1_g59330</name>
</gene>
<dbReference type="EMBL" id="BPVZ01000846">
    <property type="protein sequence ID" value="GKV52763.1"/>
    <property type="molecule type" value="Genomic_DNA"/>
</dbReference>
<evidence type="ECO:0000313" key="3">
    <source>
        <dbReference type="Proteomes" id="UP001054252"/>
    </source>
</evidence>
<reference evidence="2 3" key="1">
    <citation type="journal article" date="2021" name="Commun. Biol.">
        <title>The genome of Shorea leprosula (Dipterocarpaceae) highlights the ecological relevance of drought in aseasonal tropical rainforests.</title>
        <authorList>
            <person name="Ng K.K.S."/>
            <person name="Kobayashi M.J."/>
            <person name="Fawcett J.A."/>
            <person name="Hatakeyama M."/>
            <person name="Paape T."/>
            <person name="Ng C.H."/>
            <person name="Ang C.C."/>
            <person name="Tnah L.H."/>
            <person name="Lee C.T."/>
            <person name="Nishiyama T."/>
            <person name="Sese J."/>
            <person name="O'Brien M.J."/>
            <person name="Copetti D."/>
            <person name="Mohd Noor M.I."/>
            <person name="Ong R.C."/>
            <person name="Putra M."/>
            <person name="Sireger I.Z."/>
            <person name="Indrioko S."/>
            <person name="Kosugi Y."/>
            <person name="Izuno A."/>
            <person name="Isagi Y."/>
            <person name="Lee S.L."/>
            <person name="Shimizu K.K."/>
        </authorList>
    </citation>
    <scope>NUCLEOTIDE SEQUENCE [LARGE SCALE GENOMIC DNA]</scope>
    <source>
        <strain evidence="2">214</strain>
    </source>
</reference>
<accession>A0AAV5MV74</accession>
<dbReference type="AlphaFoldDB" id="A0AAV5MV74"/>
<feature type="region of interest" description="Disordered" evidence="1">
    <location>
        <begin position="1"/>
        <end position="38"/>
    </location>
</feature>
<comment type="caution">
    <text evidence="2">The sequence shown here is derived from an EMBL/GenBank/DDBJ whole genome shotgun (WGS) entry which is preliminary data.</text>
</comment>
<proteinExistence type="predicted"/>
<name>A0AAV5MV74_9ROSI</name>
<sequence length="117" mass="13892">MAYVGEEKRTGVDEAGNRRRPGRPPGPSLSEEEEKRRREEKIIRDRLYRAEKTSQLKEYEEFCKDPEIAVKFKAFKQRKQEFKEALNQLEKVLMVLLSVPYFLPSSYHAPFLFRVLI</sequence>
<evidence type="ECO:0000313" key="2">
    <source>
        <dbReference type="EMBL" id="GKV52763.1"/>
    </source>
</evidence>